<gene>
    <name evidence="2" type="ORF">BDV38DRAFT_70313</name>
</gene>
<keyword evidence="1" id="KW-0472">Membrane</keyword>
<proteinExistence type="predicted"/>
<dbReference type="RefSeq" id="XP_031914422.1">
    <property type="nucleotide sequence ID" value="XM_032063800.1"/>
</dbReference>
<keyword evidence="3" id="KW-1185">Reference proteome</keyword>
<accession>A0A5N6SX27</accession>
<evidence type="ECO:0000313" key="2">
    <source>
        <dbReference type="EMBL" id="KAE8138359.1"/>
    </source>
</evidence>
<reference evidence="2 3" key="1">
    <citation type="submission" date="2019-04" db="EMBL/GenBank/DDBJ databases">
        <title>Friends and foes A comparative genomics study of 23 Aspergillus species from section Flavi.</title>
        <authorList>
            <consortium name="DOE Joint Genome Institute"/>
            <person name="Kjaerbolling I."/>
            <person name="Vesth T."/>
            <person name="Frisvad J.C."/>
            <person name="Nybo J.L."/>
            <person name="Theobald S."/>
            <person name="Kildgaard S."/>
            <person name="Isbrandt T."/>
            <person name="Kuo A."/>
            <person name="Sato A."/>
            <person name="Lyhne E.K."/>
            <person name="Kogle M.E."/>
            <person name="Wiebenga A."/>
            <person name="Kun R.S."/>
            <person name="Lubbers R.J."/>
            <person name="Makela M.R."/>
            <person name="Barry K."/>
            <person name="Chovatia M."/>
            <person name="Clum A."/>
            <person name="Daum C."/>
            <person name="Haridas S."/>
            <person name="He G."/>
            <person name="LaButti K."/>
            <person name="Lipzen A."/>
            <person name="Mondo S."/>
            <person name="Riley R."/>
            <person name="Salamov A."/>
            <person name="Simmons B.A."/>
            <person name="Magnuson J.K."/>
            <person name="Henrissat B."/>
            <person name="Mortensen U.H."/>
            <person name="Larsen T.O."/>
            <person name="Devries R.P."/>
            <person name="Grigoriev I.V."/>
            <person name="Machida M."/>
            <person name="Baker S.E."/>
            <person name="Andersen M.R."/>
        </authorList>
    </citation>
    <scope>NUCLEOTIDE SEQUENCE [LARGE SCALE GENOMIC DNA]</scope>
    <source>
        <strain evidence="2 3">CBS 117625</strain>
    </source>
</reference>
<keyword evidence="1" id="KW-1133">Transmembrane helix</keyword>
<organism evidence="2 3">
    <name type="scientific">Aspergillus pseudotamarii</name>
    <dbReference type="NCBI Taxonomy" id="132259"/>
    <lineage>
        <taxon>Eukaryota</taxon>
        <taxon>Fungi</taxon>
        <taxon>Dikarya</taxon>
        <taxon>Ascomycota</taxon>
        <taxon>Pezizomycotina</taxon>
        <taxon>Eurotiomycetes</taxon>
        <taxon>Eurotiomycetidae</taxon>
        <taxon>Eurotiales</taxon>
        <taxon>Aspergillaceae</taxon>
        <taxon>Aspergillus</taxon>
        <taxon>Aspergillus subgen. Circumdati</taxon>
    </lineage>
</organism>
<dbReference type="GeneID" id="43648010"/>
<evidence type="ECO:0000313" key="3">
    <source>
        <dbReference type="Proteomes" id="UP000325672"/>
    </source>
</evidence>
<dbReference type="Proteomes" id="UP000325672">
    <property type="component" value="Unassembled WGS sequence"/>
</dbReference>
<evidence type="ECO:0000256" key="1">
    <source>
        <dbReference type="SAM" id="Phobius"/>
    </source>
</evidence>
<dbReference type="AlphaFoldDB" id="A0A5N6SX27"/>
<sequence>MTWTNCSPRRLNQKTADQSIHSLIVEPPNQHQKEAGIRVWVCVSQRGALFLLLHSLSPKFFFFFGLSPLGSWICFVSLPYTTHTHALKSVSLAPSLLRSVPYSLHLLCPSPVYPPSNLVS</sequence>
<feature type="transmembrane region" description="Helical" evidence="1">
    <location>
        <begin position="60"/>
        <end position="80"/>
    </location>
</feature>
<dbReference type="EMBL" id="ML743571">
    <property type="protein sequence ID" value="KAE8138359.1"/>
    <property type="molecule type" value="Genomic_DNA"/>
</dbReference>
<protein>
    <submittedName>
        <fullName evidence="2">Uncharacterized protein</fullName>
    </submittedName>
</protein>
<keyword evidence="1" id="KW-0812">Transmembrane</keyword>
<name>A0A5N6SX27_ASPPS</name>